<sequence length="1579" mass="177645">MAARFDDPYRPTNNGAHGSYNRAMMQSPSSNGSRPHSNSSVQSERGPRTSEDVCIGEEVRISLHLAIERFRRNEELKELELPTSLTATERAYVHRYCDTVGLKHKSKGKSNNRVLTISKKELNQTQASASSLKIIRNSRQQVFNLLQRFPLTAKERQELMPQMERNQAFDTNREAAKATIGKLNNGVAQVPPPRANTDLDSFRATLPVFKHKEEIIRSIISNRILLITGETGSGKTTQIPQMILDDSTANNKRCRILCTQPRRIAALSIAERVSAERGEKIGQTVGYQIRLESKVSPKTLLTFCTNGVLLRTLMNGSHSLSTVTHIIVDEVHERDRFSDFLLTALRDQLSKYPHMKLILMSASMNVDMFIRYFNNCPVLRFPGNLFDVEEHFLEDVLKWTGYTNKKMEKLKKSQSNLANQQKQLSQWCKIQMDEAPTTTHSEEIEEKMAKELLEEEKAPQTADEKEELEPWLVKEMDELLSEIWLTGNEDCFSQLIHLIKSENVSVDYQHSETSLSPLMIAAARGFAAIVEHLLSFGANVKLKSSNDWTALDFAKKFNQEEVMEMLQAYMIEYEMEPSDDTSSSNTDSARVLSEEDKELLSLYQHSFDDDRVDISLILQLLVKILSTSKEGAILVFLPGYDDIVTLRETIVDSMIMEKFRYMLYTLHSSMQSNDQKRVFKATAQGVRKVILATNIAESSITINDVVYVIDSGKVKEKAFDALLSLSTLKSTWISKASALQRKGRAGRCRPGVCYHLFSSIRHSMMQDFATPEILRYPLQEICLHTKLIAPIQCPIAEFLAKAPDPPPYMVTRNAVMLLKQIDALDHFEDLTEIGYHLADLPLEPRLGKVVLYSIVLKCLDPVLTIVCALAHKDPFLLPSAPYLKRAVDQARRQYSSNTFSDHMALLRAFQGWQRARTDNCERSYCEKNFLSSACMEMIVGMRTQLLGQLRASGFVRARGGGDIRDLNTNSENWSAVKAALCAGIYPNLVKIERSRNLKMVSQKASGIKFHTSSVLKNPALPEKKAIKIIPTDWILYEEMSRYERSAYIRCCTAISPITVALFTGPIKLPPESVRDGAKPHALLQGGLEDSSDSEGEEKEDTSMTTLQFDDWLSFRLDNETASMVLQLRHKWNCLFLRRMRAPSKPWSQVDEAVIKAVISVLGNEEQALGFQQPAGIGQRPRPMTEYMSASGGGYSSYDNEDQGNRGRRTPVTPPKKHSNALPKGPRAPGEVRSGSSSTGSSPRGSVPTTPCTSPQTGSSTPANSGNSNVKYFVVKPNTQKAVDVALSKSVYTTTPKCEAKLIKALQEGKEVYLVFSPVGSGQFQGYARVTEQGSKDKSPDMSGDGHGGTVKIDWIKKTVVPFRATQHITNSWNENKRVQYSRDEQELEPSCGERLLQVMQTFEPRLYEASSDELKENEEEEEEEEAGFSSDKASKSSHSEEDKDSLLSDEERTKHEDSDRNSNSRGRYPGHYQGRHQQGYEGQRPGSYPYSSSSQNHQYYHHHHHQQQGYHGGGGGGHYNSRMYNMGYPPPMGPNYNPMYMGMHSPPRHPLSSVMILQRGQRSPGHFRGYHPGYGSGYH</sequence>
<feature type="region of interest" description="Disordered" evidence="10">
    <location>
        <begin position="1082"/>
        <end position="1102"/>
    </location>
</feature>
<dbReference type="PROSITE" id="PS50297">
    <property type="entry name" value="ANK_REP_REGION"/>
    <property type="match status" value="1"/>
</dbReference>
<dbReference type="InterPro" id="IPR036770">
    <property type="entry name" value="Ankyrin_rpt-contain_sf"/>
</dbReference>
<dbReference type="Pfam" id="PF00271">
    <property type="entry name" value="Helicase_C"/>
    <property type="match status" value="1"/>
</dbReference>
<evidence type="ECO:0000259" key="14">
    <source>
        <dbReference type="PROSITE" id="PS51194"/>
    </source>
</evidence>
<evidence type="ECO:0000256" key="1">
    <source>
        <dbReference type="ARBA" id="ARBA00004123"/>
    </source>
</evidence>
<comment type="subcellular location">
    <subcellularLocation>
        <location evidence="1">Nucleus</location>
    </subcellularLocation>
</comment>
<feature type="region of interest" description="Disordered" evidence="10">
    <location>
        <begin position="1171"/>
        <end position="1266"/>
    </location>
</feature>
<dbReference type="FunFam" id="3.30.1370.50:FF:000002">
    <property type="entry name" value="Immunoglobulin mu DNA-binding protein 2"/>
    <property type="match status" value="1"/>
</dbReference>
<dbReference type="PROSITE" id="PS50882">
    <property type="entry name" value="YTH"/>
    <property type="match status" value="1"/>
</dbReference>
<dbReference type="CDD" id="cd21134">
    <property type="entry name" value="YTH"/>
    <property type="match status" value="1"/>
</dbReference>
<dbReference type="Gene3D" id="3.10.590.10">
    <property type="entry name" value="ph1033 like domains"/>
    <property type="match status" value="1"/>
</dbReference>
<feature type="compositionally biased region" description="Low complexity" evidence="10">
    <location>
        <begin position="1231"/>
        <end position="1250"/>
    </location>
</feature>
<dbReference type="Pfam" id="PF21010">
    <property type="entry name" value="HA2_C"/>
    <property type="match status" value="1"/>
</dbReference>
<feature type="compositionally biased region" description="Acidic residues" evidence="10">
    <location>
        <begin position="1415"/>
        <end position="1426"/>
    </location>
</feature>
<evidence type="ECO:0000256" key="6">
    <source>
        <dbReference type="ARBA" id="ARBA00022840"/>
    </source>
</evidence>
<dbReference type="InterPro" id="IPR007275">
    <property type="entry name" value="YTH_domain"/>
</dbReference>
<dbReference type="SMART" id="SM00248">
    <property type="entry name" value="ANK"/>
    <property type="match status" value="2"/>
</dbReference>
<dbReference type="GO" id="GO:0005524">
    <property type="term" value="F:ATP binding"/>
    <property type="evidence" value="ECO:0007669"/>
    <property type="project" value="UniProtKB-KW"/>
</dbReference>
<dbReference type="Gene3D" id="1.20.120.1080">
    <property type="match status" value="1"/>
</dbReference>
<feature type="repeat" description="ANK" evidence="9">
    <location>
        <begin position="513"/>
        <end position="545"/>
    </location>
</feature>
<dbReference type="RefSeq" id="XP_022332493.1">
    <property type="nucleotide sequence ID" value="XM_022476785.1"/>
</dbReference>
<dbReference type="InterPro" id="IPR011709">
    <property type="entry name" value="DEAD-box_helicase_OB_fold"/>
</dbReference>
<evidence type="ECO:0000256" key="7">
    <source>
        <dbReference type="ARBA" id="ARBA00022884"/>
    </source>
</evidence>
<dbReference type="GO" id="GO:0003677">
    <property type="term" value="F:DNA binding"/>
    <property type="evidence" value="ECO:0007669"/>
    <property type="project" value="UniProtKB-ARBA"/>
</dbReference>
<evidence type="ECO:0000259" key="12">
    <source>
        <dbReference type="PROSITE" id="PS51061"/>
    </source>
</evidence>
<dbReference type="Gene3D" id="3.40.50.300">
    <property type="entry name" value="P-loop containing nucleotide triphosphate hydrolases"/>
    <property type="match status" value="2"/>
</dbReference>
<dbReference type="Pfam" id="PF01424">
    <property type="entry name" value="R3H"/>
    <property type="match status" value="1"/>
</dbReference>
<dbReference type="SMART" id="SM00487">
    <property type="entry name" value="DEXDc"/>
    <property type="match status" value="1"/>
</dbReference>
<dbReference type="Pfam" id="PF04408">
    <property type="entry name" value="WHD_HA2"/>
    <property type="match status" value="1"/>
</dbReference>
<reference evidence="16" key="1">
    <citation type="submission" date="2025-08" db="UniProtKB">
        <authorList>
            <consortium name="RefSeq"/>
        </authorList>
    </citation>
    <scope>IDENTIFICATION</scope>
    <source>
        <tissue evidence="16">Whole sample</tissue>
    </source>
</reference>
<dbReference type="SUPFAM" id="SSF82708">
    <property type="entry name" value="R3H domain"/>
    <property type="match status" value="1"/>
</dbReference>
<dbReference type="GO" id="GO:0004386">
    <property type="term" value="F:helicase activity"/>
    <property type="evidence" value="ECO:0007669"/>
    <property type="project" value="UniProtKB-KW"/>
</dbReference>
<feature type="compositionally biased region" description="Low complexity" evidence="10">
    <location>
        <begin position="27"/>
        <end position="40"/>
    </location>
</feature>
<name>A0A8B8DY15_CRAVI</name>
<dbReference type="OrthoDB" id="6103986at2759"/>
<organism evidence="15 16">
    <name type="scientific">Crassostrea virginica</name>
    <name type="common">Eastern oyster</name>
    <dbReference type="NCBI Taxonomy" id="6565"/>
    <lineage>
        <taxon>Eukaryota</taxon>
        <taxon>Metazoa</taxon>
        <taxon>Spiralia</taxon>
        <taxon>Lophotrochozoa</taxon>
        <taxon>Mollusca</taxon>
        <taxon>Bivalvia</taxon>
        <taxon>Autobranchia</taxon>
        <taxon>Pteriomorphia</taxon>
        <taxon>Ostreida</taxon>
        <taxon>Ostreoidea</taxon>
        <taxon>Ostreidae</taxon>
        <taxon>Crassostrea</taxon>
    </lineage>
</organism>
<dbReference type="SMART" id="SM00393">
    <property type="entry name" value="R3H"/>
    <property type="match status" value="1"/>
</dbReference>
<dbReference type="Pfam" id="PF26026">
    <property type="entry name" value="RNA_hel_CTD"/>
    <property type="match status" value="1"/>
</dbReference>
<dbReference type="SMART" id="SM00490">
    <property type="entry name" value="HELICc"/>
    <property type="match status" value="1"/>
</dbReference>
<feature type="domain" description="Helicase C-terminal" evidence="14">
    <location>
        <begin position="616"/>
        <end position="789"/>
    </location>
</feature>
<feature type="domain" description="Helicase ATP-binding" evidence="13">
    <location>
        <begin position="216"/>
        <end position="382"/>
    </location>
</feature>
<dbReference type="InterPro" id="IPR048333">
    <property type="entry name" value="HA2_WH"/>
</dbReference>
<dbReference type="KEGG" id="cvn:111130087"/>
<dbReference type="SUPFAM" id="SSF52540">
    <property type="entry name" value="P-loop containing nucleoside triphosphate hydrolases"/>
    <property type="match status" value="2"/>
</dbReference>
<dbReference type="Proteomes" id="UP000694844">
    <property type="component" value="Chromosome 4"/>
</dbReference>
<dbReference type="InterPro" id="IPR059023">
    <property type="entry name" value="RNA_hel_CTD"/>
</dbReference>
<keyword evidence="9" id="KW-0040">ANK repeat</keyword>
<keyword evidence="7" id="KW-0694">RNA-binding</keyword>
<evidence type="ECO:0000313" key="15">
    <source>
        <dbReference type="Proteomes" id="UP000694844"/>
    </source>
</evidence>
<protein>
    <submittedName>
        <fullName evidence="16">Probable ATP-dependent RNA helicase YTHDC2</fullName>
    </submittedName>
</protein>
<dbReference type="PROSITE" id="PS51061">
    <property type="entry name" value="R3H"/>
    <property type="match status" value="1"/>
</dbReference>
<dbReference type="PROSITE" id="PS51194">
    <property type="entry name" value="HELICASE_CTER"/>
    <property type="match status" value="1"/>
</dbReference>
<dbReference type="InterPro" id="IPR014001">
    <property type="entry name" value="Helicase_ATP-bd"/>
</dbReference>
<gene>
    <name evidence="16" type="primary">LOC111130087</name>
</gene>
<proteinExistence type="inferred from homology"/>
<dbReference type="Pfam" id="PF12796">
    <property type="entry name" value="Ank_2"/>
    <property type="match status" value="1"/>
</dbReference>
<dbReference type="FunFam" id="3.40.50.300:FF:000284">
    <property type="entry name" value="probable ATP-dependent RNA helicase YTHDC2"/>
    <property type="match status" value="1"/>
</dbReference>
<dbReference type="InterPro" id="IPR036867">
    <property type="entry name" value="R3H_dom_sf"/>
</dbReference>
<evidence type="ECO:0000259" key="11">
    <source>
        <dbReference type="PROSITE" id="PS50882"/>
    </source>
</evidence>
<evidence type="ECO:0000259" key="13">
    <source>
        <dbReference type="PROSITE" id="PS51192"/>
    </source>
</evidence>
<accession>A0A8B8DY15</accession>
<dbReference type="Pfam" id="PF07717">
    <property type="entry name" value="OB_NTP_bind"/>
    <property type="match status" value="1"/>
</dbReference>
<dbReference type="PROSITE" id="PS50088">
    <property type="entry name" value="ANK_REPEAT"/>
    <property type="match status" value="1"/>
</dbReference>
<evidence type="ECO:0000256" key="9">
    <source>
        <dbReference type="PROSITE-ProRule" id="PRU00023"/>
    </source>
</evidence>
<dbReference type="InterPro" id="IPR002110">
    <property type="entry name" value="Ankyrin_rpt"/>
</dbReference>
<dbReference type="Pfam" id="PF04146">
    <property type="entry name" value="YTH"/>
    <property type="match status" value="1"/>
</dbReference>
<keyword evidence="8" id="KW-0539">Nucleus</keyword>
<keyword evidence="3" id="KW-0547">Nucleotide-binding</keyword>
<dbReference type="InterPro" id="IPR011545">
    <property type="entry name" value="DEAD/DEAH_box_helicase_dom"/>
</dbReference>
<evidence type="ECO:0000256" key="8">
    <source>
        <dbReference type="ARBA" id="ARBA00023242"/>
    </source>
</evidence>
<feature type="domain" description="YTH" evidence="11">
    <location>
        <begin position="1269"/>
        <end position="1399"/>
    </location>
</feature>
<dbReference type="SUPFAM" id="SSF48403">
    <property type="entry name" value="Ankyrin repeat"/>
    <property type="match status" value="1"/>
</dbReference>
<dbReference type="PANTHER" id="PTHR18934">
    <property type="entry name" value="ATP-DEPENDENT RNA HELICASE"/>
    <property type="match status" value="1"/>
</dbReference>
<feature type="compositionally biased region" description="Acidic residues" evidence="10">
    <location>
        <begin position="1089"/>
        <end position="1099"/>
    </location>
</feature>
<dbReference type="GO" id="GO:0016787">
    <property type="term" value="F:hydrolase activity"/>
    <property type="evidence" value="ECO:0007669"/>
    <property type="project" value="UniProtKB-KW"/>
</dbReference>
<dbReference type="FunFam" id="1.20.120.1080:FF:000008">
    <property type="entry name" value="probable ATP-dependent RNA helicase YTHDC2"/>
    <property type="match status" value="1"/>
</dbReference>
<dbReference type="InterPro" id="IPR001650">
    <property type="entry name" value="Helicase_C-like"/>
</dbReference>
<feature type="region of interest" description="Disordered" evidence="10">
    <location>
        <begin position="1"/>
        <end position="52"/>
    </location>
</feature>
<dbReference type="Gene3D" id="3.30.1370.50">
    <property type="entry name" value="R3H-like domain"/>
    <property type="match status" value="1"/>
</dbReference>
<dbReference type="InterPro" id="IPR027417">
    <property type="entry name" value="P-loop_NTPase"/>
</dbReference>
<evidence type="ECO:0000313" key="16">
    <source>
        <dbReference type="RefSeq" id="XP_022332493.1"/>
    </source>
</evidence>
<evidence type="ECO:0000256" key="10">
    <source>
        <dbReference type="SAM" id="MobiDB-lite"/>
    </source>
</evidence>
<dbReference type="InterPro" id="IPR007502">
    <property type="entry name" value="Helicase-assoc_dom"/>
</dbReference>
<dbReference type="Pfam" id="PF00270">
    <property type="entry name" value="DEAD"/>
    <property type="match status" value="1"/>
</dbReference>
<dbReference type="PANTHER" id="PTHR18934:SF213">
    <property type="entry name" value="3'-5' RNA HELICASE YTHDC2"/>
    <property type="match status" value="1"/>
</dbReference>
<evidence type="ECO:0000256" key="2">
    <source>
        <dbReference type="ARBA" id="ARBA00008792"/>
    </source>
</evidence>
<dbReference type="InterPro" id="IPR001374">
    <property type="entry name" value="R3H_dom"/>
</dbReference>
<keyword evidence="4" id="KW-0378">Hydrolase</keyword>
<feature type="region of interest" description="Disordered" evidence="10">
    <location>
        <begin position="1407"/>
        <end position="1516"/>
    </location>
</feature>
<evidence type="ECO:0000256" key="3">
    <source>
        <dbReference type="ARBA" id="ARBA00022741"/>
    </source>
</evidence>
<feature type="domain" description="R3H" evidence="12">
    <location>
        <begin position="57"/>
        <end position="121"/>
    </location>
</feature>
<keyword evidence="5 16" id="KW-0347">Helicase</keyword>
<evidence type="ECO:0000256" key="4">
    <source>
        <dbReference type="ARBA" id="ARBA00022801"/>
    </source>
</evidence>
<feature type="compositionally biased region" description="Low complexity" evidence="10">
    <location>
        <begin position="1482"/>
        <end position="1498"/>
    </location>
</feature>
<comment type="similarity">
    <text evidence="2">Belongs to the DEAD box helicase family. DEAH subfamily.</text>
</comment>
<keyword evidence="6" id="KW-0067">ATP-binding</keyword>
<evidence type="ECO:0000256" key="5">
    <source>
        <dbReference type="ARBA" id="ARBA00022806"/>
    </source>
</evidence>
<dbReference type="PROSITE" id="PS51192">
    <property type="entry name" value="HELICASE_ATP_BIND_1"/>
    <property type="match status" value="1"/>
</dbReference>
<dbReference type="CDD" id="cd18791">
    <property type="entry name" value="SF2_C_RHA"/>
    <property type="match status" value="1"/>
</dbReference>
<dbReference type="Gene3D" id="1.25.40.20">
    <property type="entry name" value="Ankyrin repeat-containing domain"/>
    <property type="match status" value="1"/>
</dbReference>
<dbReference type="GeneID" id="111130087"/>
<dbReference type="GO" id="GO:0005634">
    <property type="term" value="C:nucleus"/>
    <property type="evidence" value="ECO:0007669"/>
    <property type="project" value="UniProtKB-SubCell"/>
</dbReference>
<feature type="compositionally biased region" description="Polar residues" evidence="10">
    <location>
        <begin position="1251"/>
        <end position="1266"/>
    </location>
</feature>
<keyword evidence="15" id="KW-1185">Reference proteome</keyword>
<dbReference type="SMART" id="SM00847">
    <property type="entry name" value="HA2"/>
    <property type="match status" value="1"/>
</dbReference>
<feature type="compositionally biased region" description="Basic and acidic residues" evidence="10">
    <location>
        <begin position="1432"/>
        <end position="1462"/>
    </location>
</feature>
<dbReference type="GO" id="GO:0003723">
    <property type="term" value="F:RNA binding"/>
    <property type="evidence" value="ECO:0007669"/>
    <property type="project" value="UniProtKB-KW"/>
</dbReference>